<dbReference type="EMBL" id="RBED01000001">
    <property type="protein sequence ID" value="RNL63858.1"/>
    <property type="molecule type" value="Genomic_DNA"/>
</dbReference>
<dbReference type="AlphaFoldDB" id="A0A3N0CK77"/>
<gene>
    <name evidence="2" type="ORF">D7003_00280</name>
</gene>
<dbReference type="Proteomes" id="UP000273807">
    <property type="component" value="Unassembled WGS sequence"/>
</dbReference>
<feature type="transmembrane region" description="Helical" evidence="1">
    <location>
        <begin position="20"/>
        <end position="40"/>
    </location>
</feature>
<keyword evidence="1" id="KW-0812">Transmembrane</keyword>
<keyword evidence="3" id="KW-1185">Reference proteome</keyword>
<protein>
    <recommendedName>
        <fullName evidence="4">DUF4190 domain-containing protein</fullName>
    </recommendedName>
</protein>
<sequence length="104" mass="10143">MAPGYVPAPTPGKSLGLAGFILSLLGPLTVLGLILSIVGLAQSRKVNVKNGFAVAGIVIGSVGTIIFALLIIAAVVGAGALLQQCAELGPGVHQVNGVTITCGG</sequence>
<accession>A0A3N0CK77</accession>
<evidence type="ECO:0000313" key="3">
    <source>
        <dbReference type="Proteomes" id="UP000273807"/>
    </source>
</evidence>
<organism evidence="2 3">
    <name type="scientific">Arthrobacter oryzae</name>
    <dbReference type="NCBI Taxonomy" id="409290"/>
    <lineage>
        <taxon>Bacteria</taxon>
        <taxon>Bacillati</taxon>
        <taxon>Actinomycetota</taxon>
        <taxon>Actinomycetes</taxon>
        <taxon>Micrococcales</taxon>
        <taxon>Micrococcaceae</taxon>
        <taxon>Arthrobacter</taxon>
    </lineage>
</organism>
<proteinExistence type="predicted"/>
<name>A0A3N0CK77_9MICC</name>
<keyword evidence="1" id="KW-1133">Transmembrane helix</keyword>
<reference evidence="2 3" key="1">
    <citation type="submission" date="2018-10" db="EMBL/GenBank/DDBJ databases">
        <title>Genome sequencing of Arthrobacter oryzae TNB02.</title>
        <authorList>
            <person name="Cho Y.-J."/>
            <person name="Cho A."/>
            <person name="Kim O.-S."/>
        </authorList>
    </citation>
    <scope>NUCLEOTIDE SEQUENCE [LARGE SCALE GENOMIC DNA]</scope>
    <source>
        <strain evidence="2 3">TNB02</strain>
    </source>
</reference>
<feature type="transmembrane region" description="Helical" evidence="1">
    <location>
        <begin position="52"/>
        <end position="82"/>
    </location>
</feature>
<evidence type="ECO:0000256" key="1">
    <source>
        <dbReference type="SAM" id="Phobius"/>
    </source>
</evidence>
<evidence type="ECO:0000313" key="2">
    <source>
        <dbReference type="EMBL" id="RNL63858.1"/>
    </source>
</evidence>
<keyword evidence="1" id="KW-0472">Membrane</keyword>
<evidence type="ECO:0008006" key="4">
    <source>
        <dbReference type="Google" id="ProtNLM"/>
    </source>
</evidence>
<comment type="caution">
    <text evidence="2">The sequence shown here is derived from an EMBL/GenBank/DDBJ whole genome shotgun (WGS) entry which is preliminary data.</text>
</comment>